<keyword evidence="2" id="KW-0808">Transferase</keyword>
<evidence type="ECO:0000313" key="4">
    <source>
        <dbReference type="Proteomes" id="UP000199518"/>
    </source>
</evidence>
<dbReference type="RefSeq" id="WP_092048216.1">
    <property type="nucleotide sequence ID" value="NZ_FOQD01000003.1"/>
</dbReference>
<evidence type="ECO:0000256" key="2">
    <source>
        <dbReference type="ARBA" id="ARBA00022679"/>
    </source>
</evidence>
<evidence type="ECO:0000256" key="1">
    <source>
        <dbReference type="ARBA" id="ARBA00022676"/>
    </source>
</evidence>
<keyword evidence="1" id="KW-0328">Glycosyltransferase</keyword>
<dbReference type="STRING" id="1576369.SAMN05421753_103195"/>
<dbReference type="PANTHER" id="PTHR34136:SF1">
    <property type="entry name" value="UDP-N-ACETYL-D-MANNOSAMINURONIC ACID TRANSFERASE"/>
    <property type="match status" value="1"/>
</dbReference>
<dbReference type="EMBL" id="FOQD01000003">
    <property type="protein sequence ID" value="SFH84860.1"/>
    <property type="molecule type" value="Genomic_DNA"/>
</dbReference>
<dbReference type="PANTHER" id="PTHR34136">
    <property type="match status" value="1"/>
</dbReference>
<dbReference type="InterPro" id="IPR004629">
    <property type="entry name" value="WecG_TagA_CpsF"/>
</dbReference>
<reference evidence="4" key="1">
    <citation type="submission" date="2016-10" db="EMBL/GenBank/DDBJ databases">
        <authorList>
            <person name="Varghese N."/>
            <person name="Submissions S."/>
        </authorList>
    </citation>
    <scope>NUCLEOTIDE SEQUENCE [LARGE SCALE GENOMIC DNA]</scope>
    <source>
        <strain evidence="4">DSM 26348</strain>
    </source>
</reference>
<sequence length="270" mass="29233">MSKTASDRELLTAIADLLPPEITTPEQVASRIGGPGPVLVTFCNPLSVLMARKHVDFIPLLKRFDLVHADGILLAKSASGIRRRPIARLSYDGNSVGLACWNRLKEINGTVALVGGVEGVAQAAGNVLSESGLNVVYTHSGFFDGPEHRARVMQELIQLNPTAVISGMGAPHQERFVVALVDAGYQGFAATCGGYLDQLSKAGKASHYPEWVNRLNLRFVHRVLSEPRRMLSRYVFDYAPFYRAATSSAVAGTFRNVGLGGRREESRSGL</sequence>
<proteinExistence type="predicted"/>
<dbReference type="OrthoDB" id="9771846at2"/>
<evidence type="ECO:0000313" key="3">
    <source>
        <dbReference type="EMBL" id="SFH84860.1"/>
    </source>
</evidence>
<dbReference type="Proteomes" id="UP000199518">
    <property type="component" value="Unassembled WGS sequence"/>
</dbReference>
<accession>A0A1I3DDK2</accession>
<dbReference type="GO" id="GO:0016758">
    <property type="term" value="F:hexosyltransferase activity"/>
    <property type="evidence" value="ECO:0007669"/>
    <property type="project" value="TreeGrafter"/>
</dbReference>
<keyword evidence="4" id="KW-1185">Reference proteome</keyword>
<protein>
    <submittedName>
        <fullName evidence="3">Polymer biosynthesis protein, WecB/TagA/CpsF family</fullName>
    </submittedName>
</protein>
<dbReference type="Pfam" id="PF03808">
    <property type="entry name" value="Glyco_tran_WecG"/>
    <property type="match status" value="1"/>
</dbReference>
<name>A0A1I3DDK2_9PLAN</name>
<gene>
    <name evidence="3" type="ORF">SAMN05421753_103195</name>
</gene>
<dbReference type="AlphaFoldDB" id="A0A1I3DDK2"/>
<organism evidence="3 4">
    <name type="scientific">Planctomicrobium piriforme</name>
    <dbReference type="NCBI Taxonomy" id="1576369"/>
    <lineage>
        <taxon>Bacteria</taxon>
        <taxon>Pseudomonadati</taxon>
        <taxon>Planctomycetota</taxon>
        <taxon>Planctomycetia</taxon>
        <taxon>Planctomycetales</taxon>
        <taxon>Planctomycetaceae</taxon>
        <taxon>Planctomicrobium</taxon>
    </lineage>
</organism>
<dbReference type="CDD" id="cd06533">
    <property type="entry name" value="Glyco_transf_WecG_TagA"/>
    <property type="match status" value="1"/>
</dbReference>